<reference evidence="1" key="1">
    <citation type="submission" date="2023-11" db="EMBL/GenBank/DDBJ databases">
        <authorList>
            <person name="Poullet M."/>
        </authorList>
    </citation>
    <scope>NUCLEOTIDE SEQUENCE</scope>
    <source>
        <strain evidence="1">E1834</strain>
    </source>
</reference>
<accession>A0ACB1A8N6</accession>
<sequence>MYLKLILNIFFLLILINISNGELCKCDKKTGKILRNHRYKRGFKCNCFSGGAGSSKKGSDEGTSKRSSGKGLNKGKKPAVENFSRFEKDEIKKENAVKNFDERMLGGYYNFDQDNSSKKRVLYIADNFFYSHIQFNVSLKTLI</sequence>
<comment type="caution">
    <text evidence="1">The sequence shown here is derived from an EMBL/GenBank/DDBJ whole genome shotgun (WGS) entry which is preliminary data.</text>
</comment>
<dbReference type="EMBL" id="CAVMJV010000060">
    <property type="protein sequence ID" value="CAK5086470.1"/>
    <property type="molecule type" value="Genomic_DNA"/>
</dbReference>
<keyword evidence="2" id="KW-1185">Reference proteome</keyword>
<dbReference type="Proteomes" id="UP001497535">
    <property type="component" value="Unassembled WGS sequence"/>
</dbReference>
<protein>
    <submittedName>
        <fullName evidence="1">Uncharacterized protein</fullName>
    </submittedName>
</protein>
<gene>
    <name evidence="1" type="ORF">MENTE1834_LOCUS33971</name>
</gene>
<proteinExistence type="predicted"/>
<evidence type="ECO:0000313" key="2">
    <source>
        <dbReference type="Proteomes" id="UP001497535"/>
    </source>
</evidence>
<name>A0ACB1A8N6_MELEN</name>
<evidence type="ECO:0000313" key="1">
    <source>
        <dbReference type="EMBL" id="CAK5086470.1"/>
    </source>
</evidence>
<organism evidence="1 2">
    <name type="scientific">Meloidogyne enterolobii</name>
    <name type="common">Root-knot nematode worm</name>
    <name type="synonym">Meloidogyne mayaguensis</name>
    <dbReference type="NCBI Taxonomy" id="390850"/>
    <lineage>
        <taxon>Eukaryota</taxon>
        <taxon>Metazoa</taxon>
        <taxon>Ecdysozoa</taxon>
        <taxon>Nematoda</taxon>
        <taxon>Chromadorea</taxon>
        <taxon>Rhabditida</taxon>
        <taxon>Tylenchina</taxon>
        <taxon>Tylenchomorpha</taxon>
        <taxon>Tylenchoidea</taxon>
        <taxon>Meloidogynidae</taxon>
        <taxon>Meloidogyninae</taxon>
        <taxon>Meloidogyne</taxon>
    </lineage>
</organism>